<dbReference type="Gene3D" id="1.20.1110.10">
    <property type="entry name" value="Calcium-transporting ATPase, transmembrane domain"/>
    <property type="match status" value="1"/>
</dbReference>
<evidence type="ECO:0000313" key="11">
    <source>
        <dbReference type="Proteomes" id="UP000024404"/>
    </source>
</evidence>
<feature type="transmembrane region" description="Helical" evidence="8">
    <location>
        <begin position="154"/>
        <end position="175"/>
    </location>
</feature>
<dbReference type="InterPro" id="IPR059000">
    <property type="entry name" value="ATPase_P-type_domA"/>
</dbReference>
<accession>A0A2K6WMJ6</accession>
<reference evidence="10" key="2">
    <citation type="submission" date="2018-02" db="UniProtKB">
        <authorList>
            <consortium name="EnsemblMetazoa"/>
        </authorList>
    </citation>
    <scope>IDENTIFICATION</scope>
</reference>
<dbReference type="SUPFAM" id="SSF81653">
    <property type="entry name" value="Calcium ATPase, transduction domain A"/>
    <property type="match status" value="1"/>
</dbReference>
<dbReference type="SUPFAM" id="SSF81660">
    <property type="entry name" value="Metal cation-transporting ATPase, ATP-binding domain N"/>
    <property type="match status" value="1"/>
</dbReference>
<protein>
    <submittedName>
        <fullName evidence="10">Cation_ATPase_N domain-containing protein</fullName>
    </submittedName>
</protein>
<dbReference type="Pfam" id="PF13246">
    <property type="entry name" value="Cation_ATPase"/>
    <property type="match status" value="1"/>
</dbReference>
<dbReference type="Pfam" id="PF00122">
    <property type="entry name" value="E1-E2_ATPase"/>
    <property type="match status" value="1"/>
</dbReference>
<evidence type="ECO:0000256" key="3">
    <source>
        <dbReference type="ARBA" id="ARBA00022692"/>
    </source>
</evidence>
<dbReference type="GO" id="GO:1990573">
    <property type="term" value="P:potassium ion import across plasma membrane"/>
    <property type="evidence" value="ECO:0007669"/>
    <property type="project" value="TreeGrafter"/>
</dbReference>
<dbReference type="PANTHER" id="PTHR43294">
    <property type="entry name" value="SODIUM/POTASSIUM-TRANSPORTING ATPASE SUBUNIT ALPHA"/>
    <property type="match status" value="1"/>
</dbReference>
<dbReference type="GO" id="GO:0006883">
    <property type="term" value="P:intracellular sodium ion homeostasis"/>
    <property type="evidence" value="ECO:0007669"/>
    <property type="project" value="TreeGrafter"/>
</dbReference>
<dbReference type="SUPFAM" id="SSF56784">
    <property type="entry name" value="HAD-like"/>
    <property type="match status" value="1"/>
</dbReference>
<dbReference type="InterPro" id="IPR050510">
    <property type="entry name" value="Cation_transp_ATPase_P-type"/>
</dbReference>
<dbReference type="GO" id="GO:0016887">
    <property type="term" value="F:ATP hydrolysis activity"/>
    <property type="evidence" value="ECO:0007669"/>
    <property type="project" value="InterPro"/>
</dbReference>
<dbReference type="InterPro" id="IPR001757">
    <property type="entry name" value="P_typ_ATPase"/>
</dbReference>
<dbReference type="PRINTS" id="PR00119">
    <property type="entry name" value="CATATPASE"/>
</dbReference>
<dbReference type="Gene3D" id="2.70.150.10">
    <property type="entry name" value="Calcium-transporting ATPase, cytoplasmic transduction domain A"/>
    <property type="match status" value="1"/>
</dbReference>
<dbReference type="STRING" id="6282.A0A2K6WMJ6"/>
<evidence type="ECO:0000256" key="7">
    <source>
        <dbReference type="ARBA" id="ARBA00023136"/>
    </source>
</evidence>
<dbReference type="GO" id="GO:0036376">
    <property type="term" value="P:sodium ion export across plasma membrane"/>
    <property type="evidence" value="ECO:0007669"/>
    <property type="project" value="TreeGrafter"/>
</dbReference>
<reference evidence="11" key="1">
    <citation type="submission" date="2013-10" db="EMBL/GenBank/DDBJ databases">
        <title>Genome sequencing of Onchocerca volvulus.</title>
        <authorList>
            <person name="Cotton J."/>
            <person name="Tsai J."/>
            <person name="Stanley E."/>
            <person name="Tracey A."/>
            <person name="Holroyd N."/>
            <person name="Lustigman S."/>
            <person name="Berriman M."/>
        </authorList>
    </citation>
    <scope>NUCLEOTIDE SEQUENCE</scope>
</reference>
<dbReference type="PANTHER" id="PTHR43294:SF21">
    <property type="entry name" value="CATION TRANSPORTING ATPASE"/>
    <property type="match status" value="1"/>
</dbReference>
<feature type="transmembrane region" description="Helical" evidence="8">
    <location>
        <begin position="131"/>
        <end position="148"/>
    </location>
</feature>
<evidence type="ECO:0000256" key="4">
    <source>
        <dbReference type="ARBA" id="ARBA00022741"/>
    </source>
</evidence>
<dbReference type="GO" id="GO:1902600">
    <property type="term" value="P:proton transmembrane transport"/>
    <property type="evidence" value="ECO:0007669"/>
    <property type="project" value="TreeGrafter"/>
</dbReference>
<dbReference type="InterPro" id="IPR004014">
    <property type="entry name" value="ATPase_P-typ_cation-transptr_N"/>
</dbReference>
<keyword evidence="7 8" id="KW-0472">Membrane</keyword>
<feature type="transmembrane region" description="Helical" evidence="8">
    <location>
        <begin position="354"/>
        <end position="382"/>
    </location>
</feature>
<sequence>MITMFQLTNLKKRMTRPIFDIFGWLNQYLQKDTGMTKTRKANITDVSTVLHNHLLKELELECNFFEHTLTLEQLNDLHPLSRINLEHPESSKGLNKDEAASRLASSGRNVISAITSRTATKLFLKQFSHTFRLMLLTAALICFIIYALDTTRFIEIYLAVALVIIFFVLCGTSYWQEQYAKRNMQCFQSMMTSYCYVVRASERTRINVADVVIGDIVYLCPGARVPADLRLIYADELKLDTSWITGELEPLDFCDITVPKNVTALGAQNIALNGCLCTSGTGYGVTIRTGNRTIIGKIVRMTSKEKGVPTRLESEHKRFVKFISTLAITMATITFAIGLLLTNFQHIINTFVNGFLVIIIANIPQGLPITLSAALVIVAGRLAKQNIFMKRLDVVETLGTATVVMCDKTGVFTLNDITVSDLWYQLHSFKDAEELNAKRKKLSSSKLSVPLSESNNDSLVALLTVMSICNKAHLQPINSRGIYAWNLVKKLSKSNNTITIQSLLDMKISRSNATDDDDVERTVRSAFHHKLITGSENEVALLKYVEEMANGESIRKNYEIVFEVPFNKQRRFQIVIVRQRPKIDLSITDNLKLYILIKGAPEELFAHCKFLATEEGYIKISDNFIAQFSEAYTQYGNEGKSCIAFAIAELEELCLIESPGSWDCLTRLDLCFLGMVALYDPPRDSAFKSLQTMKNAGIKCFMVTGDHPSTAAAVAGHFGLAVPRASIVSLNTEMEKKSNLLSVIHCEMIDKLSDQLWDDILKQEFVVFARATPSHKLIIVKECRRRGEVVAVTGDGVLDAPALKEANVGVAMEAVEAADMVYTESDVKHIVKSIKEGRLLYANLKKTIAYTLAHMVPELCAVMLAFAIGFPIGLSSLQVLSIDLITEIPPSIALTYEAGEKDIMCRPPRKSTARLVSKALLVYSYIFVGTIISAGCFIAYLFVFWYYEITVRDLFHSNIKHWRPNSEILVTSTGKHYTAETQVFIHGQAKAAWHITLVMSQVFHFWLCTTRRISIFKHGTQNIAAVLALLIEIFLLNFMIYTPVVQDWLRVTHPPAFVWIFCLPVGIILIIFNETRKWLIRRYPTTTIVRALKW</sequence>
<keyword evidence="4" id="KW-0547">Nucleotide-binding</keyword>
<organism evidence="10 11">
    <name type="scientific">Onchocerca volvulus</name>
    <dbReference type="NCBI Taxonomy" id="6282"/>
    <lineage>
        <taxon>Eukaryota</taxon>
        <taxon>Metazoa</taxon>
        <taxon>Ecdysozoa</taxon>
        <taxon>Nematoda</taxon>
        <taxon>Chromadorea</taxon>
        <taxon>Rhabditida</taxon>
        <taxon>Spirurina</taxon>
        <taxon>Spiruromorpha</taxon>
        <taxon>Filarioidea</taxon>
        <taxon>Onchocercidae</taxon>
        <taxon>Onchocerca</taxon>
    </lineage>
</organism>
<dbReference type="EMBL" id="CMVM020000293">
    <property type="status" value="NOT_ANNOTATED_CDS"/>
    <property type="molecule type" value="Genomic_DNA"/>
</dbReference>
<dbReference type="SMART" id="SM00831">
    <property type="entry name" value="Cation_ATPase_N"/>
    <property type="match status" value="1"/>
</dbReference>
<dbReference type="GO" id="GO:0005524">
    <property type="term" value="F:ATP binding"/>
    <property type="evidence" value="ECO:0007669"/>
    <property type="project" value="UniProtKB-KW"/>
</dbReference>
<keyword evidence="6 8" id="KW-1133">Transmembrane helix</keyword>
<dbReference type="OMA" id="PTSCQVI"/>
<dbReference type="Proteomes" id="UP000024404">
    <property type="component" value="Unassembled WGS sequence"/>
</dbReference>
<keyword evidence="11" id="KW-1185">Reference proteome</keyword>
<dbReference type="Gene3D" id="3.40.50.1000">
    <property type="entry name" value="HAD superfamily/HAD-like"/>
    <property type="match status" value="1"/>
</dbReference>
<keyword evidence="2" id="KW-1003">Cell membrane</keyword>
<feature type="transmembrane region" description="Helical" evidence="8">
    <location>
        <begin position="1022"/>
        <end position="1044"/>
    </location>
</feature>
<dbReference type="Pfam" id="PF00690">
    <property type="entry name" value="Cation_ATPase_N"/>
    <property type="match status" value="1"/>
</dbReference>
<evidence type="ECO:0000256" key="2">
    <source>
        <dbReference type="ARBA" id="ARBA00022475"/>
    </source>
</evidence>
<dbReference type="InterPro" id="IPR023299">
    <property type="entry name" value="ATPase_P-typ_cyto_dom_N"/>
</dbReference>
<dbReference type="InterPro" id="IPR036412">
    <property type="entry name" value="HAD-like_sf"/>
</dbReference>
<feature type="transmembrane region" description="Helical" evidence="8">
    <location>
        <begin position="848"/>
        <end position="873"/>
    </location>
</feature>
<dbReference type="InterPro" id="IPR006068">
    <property type="entry name" value="ATPase_P-typ_cation-transptr_C"/>
</dbReference>
<evidence type="ECO:0000259" key="9">
    <source>
        <dbReference type="SMART" id="SM00831"/>
    </source>
</evidence>
<dbReference type="GO" id="GO:0005886">
    <property type="term" value="C:plasma membrane"/>
    <property type="evidence" value="ECO:0007669"/>
    <property type="project" value="UniProtKB-SubCell"/>
</dbReference>
<keyword evidence="5" id="KW-0067">ATP-binding</keyword>
<keyword evidence="3 8" id="KW-0812">Transmembrane</keyword>
<comment type="subcellular location">
    <subcellularLocation>
        <location evidence="1">Cell membrane</location>
        <topology evidence="1">Multi-pass membrane protein</topology>
    </subcellularLocation>
</comment>
<feature type="transmembrane region" description="Helical" evidence="8">
    <location>
        <begin position="1056"/>
        <end position="1072"/>
    </location>
</feature>
<feature type="domain" description="Cation-transporting P-type ATPase N-terminal" evidence="9">
    <location>
        <begin position="65"/>
        <end position="147"/>
    </location>
</feature>
<dbReference type="EnsemblMetazoa" id="OVOC9796.2">
    <property type="protein sequence ID" value="OVOC9796.2"/>
    <property type="gene ID" value="WBGene00246605"/>
</dbReference>
<evidence type="ECO:0000256" key="1">
    <source>
        <dbReference type="ARBA" id="ARBA00004651"/>
    </source>
</evidence>
<dbReference type="NCBIfam" id="TIGR01494">
    <property type="entry name" value="ATPase_P-type"/>
    <property type="match status" value="1"/>
</dbReference>
<dbReference type="GO" id="GO:0005391">
    <property type="term" value="F:P-type sodium:potassium-exchanging transporter activity"/>
    <property type="evidence" value="ECO:0007669"/>
    <property type="project" value="TreeGrafter"/>
</dbReference>
<dbReference type="PRINTS" id="PR00121">
    <property type="entry name" value="NAKATPASE"/>
</dbReference>
<evidence type="ECO:0000256" key="8">
    <source>
        <dbReference type="SAM" id="Phobius"/>
    </source>
</evidence>
<dbReference type="EnsemblMetazoa" id="OVOC9796.1">
    <property type="protein sequence ID" value="OVOC9796.1"/>
    <property type="gene ID" value="WBGene00246605"/>
</dbReference>
<dbReference type="GO" id="GO:0030007">
    <property type="term" value="P:intracellular potassium ion homeostasis"/>
    <property type="evidence" value="ECO:0007669"/>
    <property type="project" value="TreeGrafter"/>
</dbReference>
<proteinExistence type="predicted"/>
<evidence type="ECO:0000256" key="5">
    <source>
        <dbReference type="ARBA" id="ARBA00022840"/>
    </source>
</evidence>
<dbReference type="Gene3D" id="3.40.1110.10">
    <property type="entry name" value="Calcium-transporting ATPase, cytoplasmic domain N"/>
    <property type="match status" value="1"/>
</dbReference>
<dbReference type="AlphaFoldDB" id="A0A2K6WMJ6"/>
<name>A0A2K6WMJ6_ONCVO</name>
<dbReference type="InterPro" id="IPR023214">
    <property type="entry name" value="HAD_sf"/>
</dbReference>
<feature type="transmembrane region" description="Helical" evidence="8">
    <location>
        <begin position="319"/>
        <end position="342"/>
    </location>
</feature>
<feature type="transmembrane region" description="Helical" evidence="8">
    <location>
        <begin position="920"/>
        <end position="947"/>
    </location>
</feature>
<evidence type="ECO:0000256" key="6">
    <source>
        <dbReference type="ARBA" id="ARBA00022989"/>
    </source>
</evidence>
<dbReference type="InterPro" id="IPR008250">
    <property type="entry name" value="ATPase_P-typ_transduc_dom_A_sf"/>
</dbReference>
<evidence type="ECO:0000313" key="10">
    <source>
        <dbReference type="EnsemblMetazoa" id="OVOC9796.1"/>
    </source>
</evidence>
<dbReference type="SUPFAM" id="SSF81665">
    <property type="entry name" value="Calcium ATPase, transmembrane domain M"/>
    <property type="match status" value="1"/>
</dbReference>
<dbReference type="Pfam" id="PF00689">
    <property type="entry name" value="Cation_ATPase_C"/>
    <property type="match status" value="1"/>
</dbReference>
<dbReference type="InterPro" id="IPR023298">
    <property type="entry name" value="ATPase_P-typ_TM_dom_sf"/>
</dbReference>